<protein>
    <submittedName>
        <fullName evidence="2">Tagatose-bisphosphate aldolase</fullName>
    </submittedName>
</protein>
<dbReference type="GO" id="GO:0009401">
    <property type="term" value="P:phosphoenolpyruvate-dependent sugar phosphotransferase system"/>
    <property type="evidence" value="ECO:0007669"/>
    <property type="project" value="TreeGrafter"/>
</dbReference>
<sequence>MLALPEQHNQKDFVGITSVCSANAMVIEASLLEAADNGGFVLIEATCNQVNQDGGYTGMTPQDFRQFVAGIAASVDFPLDSILFGGDHLGPNPWRKLPASEAMAKACEMTAAYARAGFSKIHLDASMACADDVNPLPPKTVATRAAELAKVADDAARAEGHLPPAYIIGTEVPVPGGASEELDLLEVTTCEDVSETMVLHQNAFAALGLEEAFARSIGVVVQPGVEFGHANVIHFVPEKAGALSTWRKEYARVVFEAHSTDYQTPQALRALVTGGFAILKVGPGLTFALREAYYALDQIAGEICEGYDAGTLPAKLEQIMLAQPEYWQDYYTGTKAAQKIQRHYSYSDRIRYYWTNPEAVKAVDALFGALEGLQIPETLISQFMPCQYQSVALGETPALAKDLALANVRRALAPYSNACRNGLG</sequence>
<keyword evidence="3" id="KW-1185">Reference proteome</keyword>
<dbReference type="PANTHER" id="PTHR32502:SF12">
    <property type="entry name" value="D-TAGATOSE-1,6-BISPHOSPHATE ALDOLASE SUBUNIT GATZ"/>
    <property type="match status" value="1"/>
</dbReference>
<dbReference type="GO" id="GO:0005886">
    <property type="term" value="C:plasma membrane"/>
    <property type="evidence" value="ECO:0007669"/>
    <property type="project" value="TreeGrafter"/>
</dbReference>
<dbReference type="Gene3D" id="3.20.20.70">
    <property type="entry name" value="Aldolase class I"/>
    <property type="match status" value="1"/>
</dbReference>
<dbReference type="STRING" id="1579316.RC74_14065"/>
<comment type="pathway">
    <text evidence="1">Carbohydrate metabolism.</text>
</comment>
<dbReference type="InterPro" id="IPR013785">
    <property type="entry name" value="Aldolase_TIM"/>
</dbReference>
<evidence type="ECO:0000313" key="2">
    <source>
        <dbReference type="EMBL" id="AML53677.1"/>
    </source>
</evidence>
<organism evidence="2 3">
    <name type="scientific">Falsihalocynthiibacter arcticus</name>
    <dbReference type="NCBI Taxonomy" id="1579316"/>
    <lineage>
        <taxon>Bacteria</taxon>
        <taxon>Pseudomonadati</taxon>
        <taxon>Pseudomonadota</taxon>
        <taxon>Alphaproteobacteria</taxon>
        <taxon>Rhodobacterales</taxon>
        <taxon>Roseobacteraceae</taxon>
        <taxon>Falsihalocynthiibacter</taxon>
    </lineage>
</organism>
<dbReference type="AlphaFoldDB" id="A0A126V699"/>
<dbReference type="InterPro" id="IPR050303">
    <property type="entry name" value="GatZ_KbaZ_carbometab"/>
</dbReference>
<reference evidence="2 3" key="1">
    <citation type="submission" date="2016-02" db="EMBL/GenBank/DDBJ databases">
        <title>Complete genome sequence of Halocynthiibacter arcticus PAMC 20958t from arctic marine sediment.</title>
        <authorList>
            <person name="Lee Y.M."/>
            <person name="Baek K."/>
            <person name="Lee H.K."/>
            <person name="Shin S.C."/>
        </authorList>
    </citation>
    <scope>NUCLEOTIDE SEQUENCE [LARGE SCALE GENOMIC DNA]</scope>
    <source>
        <strain evidence="2">PAMC 20958</strain>
    </source>
</reference>
<dbReference type="EMBL" id="CP014327">
    <property type="protein sequence ID" value="AML53677.1"/>
    <property type="molecule type" value="Genomic_DNA"/>
</dbReference>
<dbReference type="PIRSF" id="PIRSF009264">
    <property type="entry name" value="TagBP_ald_AgaZ"/>
    <property type="match status" value="1"/>
</dbReference>
<name>A0A126V699_9RHOB</name>
<dbReference type="Pfam" id="PF08013">
    <property type="entry name" value="GatZ_KbaZ-like"/>
    <property type="match status" value="1"/>
</dbReference>
<dbReference type="NCBIfam" id="TIGR02810">
    <property type="entry name" value="agaZ_gatZ"/>
    <property type="match status" value="1"/>
</dbReference>
<dbReference type="Proteomes" id="UP000070371">
    <property type="component" value="Chromosome"/>
</dbReference>
<dbReference type="KEGG" id="hat:RC74_14065"/>
<dbReference type="InterPro" id="IPR012062">
    <property type="entry name" value="GatZ/KbaZ-like"/>
</dbReference>
<dbReference type="Gene3D" id="1.10.400.20">
    <property type="entry name" value="putative tagatose 6-phosphate kinase domain like"/>
    <property type="match status" value="1"/>
</dbReference>
<proteinExistence type="predicted"/>
<evidence type="ECO:0000313" key="3">
    <source>
        <dbReference type="Proteomes" id="UP000070371"/>
    </source>
</evidence>
<dbReference type="SUPFAM" id="SSF51569">
    <property type="entry name" value="Aldolase"/>
    <property type="match status" value="1"/>
</dbReference>
<dbReference type="PANTHER" id="PTHR32502">
    <property type="entry name" value="N-ACETYLGALACTOSAMINE PERMEASE II COMPONENT-RELATED"/>
    <property type="match status" value="1"/>
</dbReference>
<accession>A0A126V699</accession>
<evidence type="ECO:0000256" key="1">
    <source>
        <dbReference type="ARBA" id="ARBA00005007"/>
    </source>
</evidence>
<gene>
    <name evidence="2" type="ORF">RC74_14065</name>
</gene>
<dbReference type="GO" id="GO:0005975">
    <property type="term" value="P:carbohydrate metabolic process"/>
    <property type="evidence" value="ECO:0007669"/>
    <property type="project" value="InterPro"/>
</dbReference>